<dbReference type="Pfam" id="PF04777">
    <property type="entry name" value="Evr1_Alr"/>
    <property type="match status" value="1"/>
</dbReference>
<evidence type="ECO:0000256" key="1">
    <source>
        <dbReference type="ARBA" id="ARBA00001974"/>
    </source>
</evidence>
<keyword evidence="3" id="KW-0285">Flavoprotein</keyword>
<reference evidence="8" key="1">
    <citation type="journal article" date="2020" name="Nature">
        <title>Giant virus diversity and host interactions through global metagenomics.</title>
        <authorList>
            <person name="Schulz F."/>
            <person name="Roux S."/>
            <person name="Paez-Espino D."/>
            <person name="Jungbluth S."/>
            <person name="Walsh D.A."/>
            <person name="Denef V.J."/>
            <person name="McMahon K.D."/>
            <person name="Konstantinidis K.T."/>
            <person name="Eloe-Fadrosh E.A."/>
            <person name="Kyrpides N.C."/>
            <person name="Woyke T."/>
        </authorList>
    </citation>
    <scope>NUCLEOTIDE SEQUENCE</scope>
    <source>
        <strain evidence="8">GVMAG-M-3300009182-67</strain>
    </source>
</reference>
<protein>
    <recommendedName>
        <fullName evidence="2">thiol oxidase</fullName>
        <ecNumber evidence="2">1.8.3.2</ecNumber>
    </recommendedName>
</protein>
<evidence type="ECO:0000313" key="8">
    <source>
        <dbReference type="EMBL" id="QHS84922.1"/>
    </source>
</evidence>
<dbReference type="GO" id="GO:0016971">
    <property type="term" value="F:flavin-dependent sulfhydryl oxidase activity"/>
    <property type="evidence" value="ECO:0007669"/>
    <property type="project" value="InterPro"/>
</dbReference>
<dbReference type="EMBL" id="MN739039">
    <property type="protein sequence ID" value="QHS84922.1"/>
    <property type="molecule type" value="Genomic_DNA"/>
</dbReference>
<keyword evidence="6" id="KW-1015">Disulfide bond</keyword>
<proteinExistence type="predicted"/>
<name>A0A6C0AYJ6_9ZZZZ</name>
<evidence type="ECO:0000256" key="4">
    <source>
        <dbReference type="ARBA" id="ARBA00022827"/>
    </source>
</evidence>
<feature type="domain" description="ERV/ALR sulfhydryl oxidase" evidence="7">
    <location>
        <begin position="16"/>
        <end position="122"/>
    </location>
</feature>
<evidence type="ECO:0000259" key="7">
    <source>
        <dbReference type="PROSITE" id="PS51324"/>
    </source>
</evidence>
<comment type="cofactor">
    <cofactor evidence="1">
        <name>FAD</name>
        <dbReference type="ChEBI" id="CHEBI:57692"/>
    </cofactor>
</comment>
<dbReference type="InterPro" id="IPR017905">
    <property type="entry name" value="ERV/ALR_sulphydryl_oxidase"/>
</dbReference>
<evidence type="ECO:0000256" key="6">
    <source>
        <dbReference type="ARBA" id="ARBA00023157"/>
    </source>
</evidence>
<dbReference type="Pfam" id="PF19058">
    <property type="entry name" value="DUF5754"/>
    <property type="match status" value="1"/>
</dbReference>
<dbReference type="AlphaFoldDB" id="A0A6C0AYJ6"/>
<keyword evidence="4" id="KW-0274">FAD</keyword>
<dbReference type="SUPFAM" id="SSF69000">
    <property type="entry name" value="FAD-dependent thiol oxidase"/>
    <property type="match status" value="1"/>
</dbReference>
<keyword evidence="5" id="KW-0560">Oxidoreductase</keyword>
<dbReference type="PROSITE" id="PS51324">
    <property type="entry name" value="ERV_ALR"/>
    <property type="match status" value="1"/>
</dbReference>
<dbReference type="Gene3D" id="1.20.120.310">
    <property type="entry name" value="ERV/ALR sulfhydryl oxidase domain"/>
    <property type="match status" value="1"/>
</dbReference>
<dbReference type="GO" id="GO:0050660">
    <property type="term" value="F:flavin adenine dinucleotide binding"/>
    <property type="evidence" value="ECO:0007669"/>
    <property type="project" value="TreeGrafter"/>
</dbReference>
<dbReference type="PANTHER" id="PTHR12645">
    <property type="entry name" value="ALR/ERV"/>
    <property type="match status" value="1"/>
</dbReference>
<dbReference type="EC" id="1.8.3.2" evidence="2"/>
<accession>A0A6C0AYJ6</accession>
<evidence type="ECO:0000256" key="5">
    <source>
        <dbReference type="ARBA" id="ARBA00023002"/>
    </source>
</evidence>
<sequence length="284" mass="33079">MESSQAESSQELYSKNGMQTRVWGPAGWVFLHCIAQNYPQEPTQEQKEQYLTFFTSIGNVLPCRYCRESYQDFIRQPGTMLNYSVMKDRKTFSKWLFDIHNKINKKLGINNCVTFKEVTEKYESFRSKCTKSKQTEPIKGCTNPPKEGSLRKKCELVFYDVDENGNKLAKVSFGSKKERIKLISIKKSNKSDKKLMATFETNGRQKVIHFGARGMSDYIKHHDRERRQRYITRHKKDLGTGNPARAGYLSMFVLWNKPSLRASIADYRRRLGIYNSTGKFPTKI</sequence>
<organism evidence="8">
    <name type="scientific">viral metagenome</name>
    <dbReference type="NCBI Taxonomy" id="1070528"/>
    <lineage>
        <taxon>unclassified sequences</taxon>
        <taxon>metagenomes</taxon>
        <taxon>organismal metagenomes</taxon>
    </lineage>
</organism>
<evidence type="ECO:0000256" key="3">
    <source>
        <dbReference type="ARBA" id="ARBA00022630"/>
    </source>
</evidence>
<dbReference type="InterPro" id="IPR039799">
    <property type="entry name" value="ALR/ERV"/>
</dbReference>
<dbReference type="PANTHER" id="PTHR12645:SF0">
    <property type="entry name" value="FAD-LINKED SULFHYDRYL OXIDASE ALR"/>
    <property type="match status" value="1"/>
</dbReference>
<dbReference type="GO" id="GO:0005739">
    <property type="term" value="C:mitochondrion"/>
    <property type="evidence" value="ECO:0007669"/>
    <property type="project" value="TreeGrafter"/>
</dbReference>
<evidence type="ECO:0000256" key="2">
    <source>
        <dbReference type="ARBA" id="ARBA00012512"/>
    </source>
</evidence>
<dbReference type="InterPro" id="IPR036774">
    <property type="entry name" value="ERV/ALR_sulphydryl_oxid_sf"/>
</dbReference>
<dbReference type="InterPro" id="IPR043930">
    <property type="entry name" value="DUF5754"/>
</dbReference>